<accession>A0ABU8YRN9</accession>
<dbReference type="EMBL" id="JBBLXS010000303">
    <property type="protein sequence ID" value="MEK0187102.1"/>
    <property type="molecule type" value="Genomic_DNA"/>
</dbReference>
<evidence type="ECO:0000313" key="1">
    <source>
        <dbReference type="EMBL" id="MEK0187102.1"/>
    </source>
</evidence>
<evidence type="ECO:0000313" key="2">
    <source>
        <dbReference type="Proteomes" id="UP001384579"/>
    </source>
</evidence>
<comment type="caution">
    <text evidence="1">The sequence shown here is derived from an EMBL/GenBank/DDBJ whole genome shotgun (WGS) entry which is preliminary data.</text>
</comment>
<keyword evidence="2" id="KW-1185">Reference proteome</keyword>
<proteinExistence type="predicted"/>
<reference evidence="1 2" key="1">
    <citation type="journal article" date="2020" name="Harmful Algae">
        <title>Molecular and morphological characterization of a novel dihydroanatoxin-a producing Microcoleus species (cyanobacteria) from the Russian River, California, USA.</title>
        <authorList>
            <person name="Conklin K.Y."/>
            <person name="Stancheva R."/>
            <person name="Otten T.G."/>
            <person name="Fadness R."/>
            <person name="Boyer G.L."/>
            <person name="Read B."/>
            <person name="Zhang X."/>
            <person name="Sheath R.G."/>
        </authorList>
    </citation>
    <scope>NUCLEOTIDE SEQUENCE [LARGE SCALE GENOMIC DNA]</scope>
    <source>
        <strain evidence="1 2">PTRS2</strain>
    </source>
</reference>
<name>A0ABU8YRN9_9CYAN</name>
<sequence>MPIPYKNAMHPAFVPHNSRNRCMSDDFDRRLEGLKEYMRSVPFLVA</sequence>
<organism evidence="1 2">
    <name type="scientific">Microcoleus anatoxicus PTRS2</name>
    <dbReference type="NCBI Taxonomy" id="2705321"/>
    <lineage>
        <taxon>Bacteria</taxon>
        <taxon>Bacillati</taxon>
        <taxon>Cyanobacteriota</taxon>
        <taxon>Cyanophyceae</taxon>
        <taxon>Oscillatoriophycideae</taxon>
        <taxon>Oscillatoriales</taxon>
        <taxon>Microcoleaceae</taxon>
        <taxon>Microcoleus</taxon>
        <taxon>Microcoleus anatoxicus</taxon>
    </lineage>
</organism>
<dbReference type="RefSeq" id="WP_340519244.1">
    <property type="nucleotide sequence ID" value="NZ_JBBLXS010000303.1"/>
</dbReference>
<protein>
    <submittedName>
        <fullName evidence="1">Uncharacterized protein</fullName>
    </submittedName>
</protein>
<dbReference type="Proteomes" id="UP001384579">
    <property type="component" value="Unassembled WGS sequence"/>
</dbReference>
<gene>
    <name evidence="1" type="ORF">WMG39_19935</name>
</gene>